<dbReference type="PROSITE" id="PS52035">
    <property type="entry name" value="PEPTIDASE_M14"/>
    <property type="match status" value="1"/>
</dbReference>
<dbReference type="Gene3D" id="3.40.630.10">
    <property type="entry name" value="Zn peptidases"/>
    <property type="match status" value="1"/>
</dbReference>
<comment type="similarity">
    <text evidence="2 7">Belongs to the peptidase M14 family.</text>
</comment>
<dbReference type="GO" id="GO:0008270">
    <property type="term" value="F:zinc ion binding"/>
    <property type="evidence" value="ECO:0007669"/>
    <property type="project" value="InterPro"/>
</dbReference>
<dbReference type="PRINTS" id="PR00765">
    <property type="entry name" value="CRBOXYPTASEA"/>
</dbReference>
<evidence type="ECO:0000256" key="6">
    <source>
        <dbReference type="ARBA" id="ARBA00023049"/>
    </source>
</evidence>
<dbReference type="Pfam" id="PF00246">
    <property type="entry name" value="Peptidase_M14"/>
    <property type="match status" value="1"/>
</dbReference>
<dbReference type="GO" id="GO:0004181">
    <property type="term" value="F:metallocarboxypeptidase activity"/>
    <property type="evidence" value="ECO:0007669"/>
    <property type="project" value="InterPro"/>
</dbReference>
<dbReference type="STRING" id="571932.SAMN05421743_1189"/>
<dbReference type="AlphaFoldDB" id="A0A1H4GUM1"/>
<keyword evidence="10" id="KW-1185">Reference proteome</keyword>
<feature type="domain" description="Peptidase M14" evidence="8">
    <location>
        <begin position="1"/>
        <end position="291"/>
    </location>
</feature>
<dbReference type="OrthoDB" id="9802862at2"/>
<comment type="cofactor">
    <cofactor evidence="1">
        <name>Zn(2+)</name>
        <dbReference type="ChEBI" id="CHEBI:29105"/>
    </cofactor>
</comment>
<dbReference type="EMBL" id="FNQR01000018">
    <property type="protein sequence ID" value="SEB12332.1"/>
    <property type="molecule type" value="Genomic_DNA"/>
</dbReference>
<dbReference type="InterPro" id="IPR000834">
    <property type="entry name" value="Peptidase_M14"/>
</dbReference>
<dbReference type="SUPFAM" id="SSF53187">
    <property type="entry name" value="Zn-dependent exopeptidases"/>
    <property type="match status" value="1"/>
</dbReference>
<dbReference type="Proteomes" id="UP000198584">
    <property type="component" value="Unassembled WGS sequence"/>
</dbReference>
<evidence type="ECO:0000259" key="8">
    <source>
        <dbReference type="PROSITE" id="PS52035"/>
    </source>
</evidence>
<evidence type="ECO:0000256" key="4">
    <source>
        <dbReference type="ARBA" id="ARBA00022801"/>
    </source>
</evidence>
<reference evidence="9 10" key="1">
    <citation type="submission" date="2016-10" db="EMBL/GenBank/DDBJ databases">
        <authorList>
            <person name="de Groot N.N."/>
        </authorList>
    </citation>
    <scope>NUCLEOTIDE SEQUENCE [LARGE SCALE GENOMIC DNA]</scope>
    <source>
        <strain evidence="9 10">CCM7597</strain>
    </source>
</reference>
<keyword evidence="3" id="KW-0645">Protease</keyword>
<evidence type="ECO:0000256" key="1">
    <source>
        <dbReference type="ARBA" id="ARBA00001947"/>
    </source>
</evidence>
<accession>A0A1H4GUM1</accession>
<dbReference type="GO" id="GO:0005615">
    <property type="term" value="C:extracellular space"/>
    <property type="evidence" value="ECO:0007669"/>
    <property type="project" value="TreeGrafter"/>
</dbReference>
<dbReference type="PANTHER" id="PTHR11705">
    <property type="entry name" value="PROTEASE FAMILY M14 CARBOXYPEPTIDASE A,B"/>
    <property type="match status" value="1"/>
</dbReference>
<feature type="active site" description="Proton donor/acceptor" evidence="7">
    <location>
        <position position="260"/>
    </location>
</feature>
<dbReference type="GO" id="GO:0006508">
    <property type="term" value="P:proteolysis"/>
    <property type="evidence" value="ECO:0007669"/>
    <property type="project" value="UniProtKB-KW"/>
</dbReference>
<evidence type="ECO:0000256" key="3">
    <source>
        <dbReference type="ARBA" id="ARBA00022670"/>
    </source>
</evidence>
<evidence type="ECO:0000256" key="7">
    <source>
        <dbReference type="PROSITE-ProRule" id="PRU01379"/>
    </source>
</evidence>
<proteinExistence type="inferred from homology"/>
<name>A0A1H4GUM1_9BACI</name>
<keyword evidence="4" id="KW-0378">Hydrolase</keyword>
<keyword evidence="6" id="KW-0482">Metalloprotease</keyword>
<evidence type="ECO:0000313" key="10">
    <source>
        <dbReference type="Proteomes" id="UP000198584"/>
    </source>
</evidence>
<dbReference type="CDD" id="cd06229">
    <property type="entry name" value="M14_Endopeptidase_I"/>
    <property type="match status" value="1"/>
</dbReference>
<organism evidence="9 10">
    <name type="scientific">Thalassobacillus cyri</name>
    <dbReference type="NCBI Taxonomy" id="571932"/>
    <lineage>
        <taxon>Bacteria</taxon>
        <taxon>Bacillati</taxon>
        <taxon>Bacillota</taxon>
        <taxon>Bacilli</taxon>
        <taxon>Bacillales</taxon>
        <taxon>Bacillaceae</taxon>
        <taxon>Thalassobacillus</taxon>
    </lineage>
</organism>
<dbReference type="PANTHER" id="PTHR11705:SF143">
    <property type="entry name" value="SLL0236 PROTEIN"/>
    <property type="match status" value="1"/>
</dbReference>
<evidence type="ECO:0000256" key="5">
    <source>
        <dbReference type="ARBA" id="ARBA00022833"/>
    </source>
</evidence>
<sequence length="291" mass="33374">MGKGYDTNLLNRDMEKCLRSPFVKGEVIGVSLLKKPLHLLTIGNGPFLVHWNGGFHGNEWVTSRILMEIVLELLELLDKNEAWNGNSLKDLFKQVRLQVVPMVNPDGVDLVIHGEDKAASYQELVKQLNYPNRTYSSWKANIRGIDLNKQFPSGWEIERNRKPAYPTFRDFPGYGPLTEPESKAMAQLIIKEPADRLLCFHSQGEVIYYGYSNKQPKVSEDVVKKFQRVSGYEPVRTFDSHAGLKDWFIDRYQKEGYTVEVGRGVNPLPLSQYDKNLEKVKRLAFQSLIRG</sequence>
<dbReference type="InterPro" id="IPR034274">
    <property type="entry name" value="ENP1_M14_CPD"/>
</dbReference>
<gene>
    <name evidence="9" type="ORF">SAMN05421743_1189</name>
</gene>
<evidence type="ECO:0000313" key="9">
    <source>
        <dbReference type="EMBL" id="SEB12332.1"/>
    </source>
</evidence>
<evidence type="ECO:0000256" key="2">
    <source>
        <dbReference type="ARBA" id="ARBA00005988"/>
    </source>
</evidence>
<keyword evidence="5" id="KW-0862">Zinc</keyword>
<protein>
    <submittedName>
        <fullName evidence="9">G-D-glutamyl-meso-diaminopimelate peptidase</fullName>
    </submittedName>
</protein>
<dbReference type="SMART" id="SM00631">
    <property type="entry name" value="Zn_pept"/>
    <property type="match status" value="1"/>
</dbReference>